<proteinExistence type="predicted"/>
<organism evidence="2 3">
    <name type="scientific">Thalassorhabdus alkalitolerans</name>
    <dbReference type="NCBI Taxonomy" id="2282697"/>
    <lineage>
        <taxon>Bacteria</taxon>
        <taxon>Bacillati</taxon>
        <taxon>Bacillota</taxon>
        <taxon>Bacilli</taxon>
        <taxon>Bacillales</taxon>
        <taxon>Bacillaceae</taxon>
        <taxon>Thalassorhabdus</taxon>
    </lineage>
</organism>
<dbReference type="InterPro" id="IPR025673">
    <property type="entry name" value="PCYCGC"/>
</dbReference>
<feature type="chain" id="PRO_5046439259" evidence="1">
    <location>
        <begin position="20"/>
        <end position="163"/>
    </location>
</feature>
<protein>
    <submittedName>
        <fullName evidence="2">PCYCGC motif-containing (Lipo)protein</fullName>
    </submittedName>
</protein>
<dbReference type="Proteomes" id="UP001596142">
    <property type="component" value="Unassembled WGS sequence"/>
</dbReference>
<comment type="caution">
    <text evidence="2">The sequence shown here is derived from an EMBL/GenBank/DDBJ whole genome shotgun (WGS) entry which is preliminary data.</text>
</comment>
<evidence type="ECO:0000256" key="1">
    <source>
        <dbReference type="SAM" id="SignalP"/>
    </source>
</evidence>
<gene>
    <name evidence="2" type="ORF">ACFPU1_12265</name>
</gene>
<sequence>MKWLSILMFAVLLTGLAGCGNENADGSPAVGEQKEHGFDILETTASAAELPEFLEHTHEDISSVYAESVHHKDLLEHIPCYCGCYESAGHRNVYDCFVNQVNEDGTITWDDHGMKCGVCLEIAYSAVQMSENGASDKEIRDAIDDYYNTGDYPEATPTPQPEA</sequence>
<evidence type="ECO:0000313" key="3">
    <source>
        <dbReference type="Proteomes" id="UP001596142"/>
    </source>
</evidence>
<feature type="signal peptide" evidence="1">
    <location>
        <begin position="1"/>
        <end position="19"/>
    </location>
</feature>
<dbReference type="Pfam" id="PF13798">
    <property type="entry name" value="PCYCGC"/>
    <property type="match status" value="1"/>
</dbReference>
<dbReference type="PROSITE" id="PS51257">
    <property type="entry name" value="PROKAR_LIPOPROTEIN"/>
    <property type="match status" value="1"/>
</dbReference>
<evidence type="ECO:0000313" key="2">
    <source>
        <dbReference type="EMBL" id="MFC5713558.1"/>
    </source>
</evidence>
<keyword evidence="1" id="KW-0732">Signal</keyword>
<name>A0ABW0YR23_9BACI</name>
<dbReference type="RefSeq" id="WP_385941492.1">
    <property type="nucleotide sequence ID" value="NZ_JBHSOZ010000005.1"/>
</dbReference>
<accession>A0ABW0YR23</accession>
<keyword evidence="3" id="KW-1185">Reference proteome</keyword>
<reference evidence="3" key="1">
    <citation type="journal article" date="2019" name="Int. J. Syst. Evol. Microbiol.">
        <title>The Global Catalogue of Microorganisms (GCM) 10K type strain sequencing project: providing services to taxonomists for standard genome sequencing and annotation.</title>
        <authorList>
            <consortium name="The Broad Institute Genomics Platform"/>
            <consortium name="The Broad Institute Genome Sequencing Center for Infectious Disease"/>
            <person name="Wu L."/>
            <person name="Ma J."/>
        </authorList>
    </citation>
    <scope>NUCLEOTIDE SEQUENCE [LARGE SCALE GENOMIC DNA]</scope>
    <source>
        <strain evidence="3">CECT 7184</strain>
    </source>
</reference>
<dbReference type="EMBL" id="JBHSOZ010000005">
    <property type="protein sequence ID" value="MFC5713558.1"/>
    <property type="molecule type" value="Genomic_DNA"/>
</dbReference>